<evidence type="ECO:0000256" key="2">
    <source>
        <dbReference type="ARBA" id="ARBA00023054"/>
    </source>
</evidence>
<dbReference type="STRING" id="650164.K5VWZ1"/>
<dbReference type="GO" id="GO:0006366">
    <property type="term" value="P:transcription by RNA polymerase II"/>
    <property type="evidence" value="ECO:0007669"/>
    <property type="project" value="TreeGrafter"/>
</dbReference>
<evidence type="ECO:0000259" key="5">
    <source>
        <dbReference type="Pfam" id="PF22048"/>
    </source>
</evidence>
<keyword evidence="2" id="KW-0175">Coiled coil</keyword>
<feature type="compositionally biased region" description="Low complexity" evidence="3">
    <location>
        <begin position="78"/>
        <end position="87"/>
    </location>
</feature>
<dbReference type="AlphaFoldDB" id="K5VWZ1"/>
<dbReference type="OrthoDB" id="76412at2759"/>
<dbReference type="InterPro" id="IPR054414">
    <property type="entry name" value="Ccdc124/Oxs1_C"/>
</dbReference>
<dbReference type="InterPro" id="IPR010422">
    <property type="entry name" value="Ccdc124/Oxs1"/>
</dbReference>
<dbReference type="InterPro" id="IPR054413">
    <property type="entry name" value="LSO1/2"/>
</dbReference>
<reference evidence="6 7" key="1">
    <citation type="journal article" date="2012" name="BMC Genomics">
        <title>Comparative genomics of the white-rot fungi, Phanerochaete carnosa and P. chrysosporium, to elucidate the genetic basis of the distinct wood types they colonize.</title>
        <authorList>
            <person name="Suzuki H."/>
            <person name="MacDonald J."/>
            <person name="Syed K."/>
            <person name="Salamov A."/>
            <person name="Hori C."/>
            <person name="Aerts A."/>
            <person name="Henrissat B."/>
            <person name="Wiebenga A."/>
            <person name="vanKuyk P.A."/>
            <person name="Barry K."/>
            <person name="Lindquist E."/>
            <person name="LaButti K."/>
            <person name="Lapidus A."/>
            <person name="Lucas S."/>
            <person name="Coutinho P."/>
            <person name="Gong Y."/>
            <person name="Samejima M."/>
            <person name="Mahadevan R."/>
            <person name="Abou-Zaid M."/>
            <person name="de Vries R.P."/>
            <person name="Igarashi K."/>
            <person name="Yadav J.S."/>
            <person name="Grigoriev I.V."/>
            <person name="Master E.R."/>
        </authorList>
    </citation>
    <scope>NUCLEOTIDE SEQUENCE [LARGE SCALE GENOMIC DNA]</scope>
    <source>
        <strain evidence="6 7">HHB-10118-sp</strain>
    </source>
</reference>
<dbReference type="PANTHER" id="PTHR21680">
    <property type="entry name" value="COILED-COIL DOMAIN-CONTAINING PROTEIN 124"/>
    <property type="match status" value="1"/>
</dbReference>
<evidence type="ECO:0008006" key="8">
    <source>
        <dbReference type="Google" id="ProtNLM"/>
    </source>
</evidence>
<feature type="compositionally biased region" description="Basic and acidic residues" evidence="3">
    <location>
        <begin position="8"/>
        <end position="42"/>
    </location>
</feature>
<proteinExistence type="inferred from homology"/>
<dbReference type="EMBL" id="JH930472">
    <property type="protein sequence ID" value="EKM56088.1"/>
    <property type="molecule type" value="Genomic_DNA"/>
</dbReference>
<dbReference type="FunCoup" id="K5VWZ1">
    <property type="interactions" value="218"/>
</dbReference>
<name>K5VWZ1_PHACS</name>
<evidence type="ECO:0000256" key="1">
    <source>
        <dbReference type="ARBA" id="ARBA00008296"/>
    </source>
</evidence>
<organism evidence="6 7">
    <name type="scientific">Phanerochaete carnosa (strain HHB-10118-sp)</name>
    <name type="common">White-rot fungus</name>
    <name type="synonym">Peniophora carnosa</name>
    <dbReference type="NCBI Taxonomy" id="650164"/>
    <lineage>
        <taxon>Eukaryota</taxon>
        <taxon>Fungi</taxon>
        <taxon>Dikarya</taxon>
        <taxon>Basidiomycota</taxon>
        <taxon>Agaricomycotina</taxon>
        <taxon>Agaricomycetes</taxon>
        <taxon>Polyporales</taxon>
        <taxon>Phanerochaetaceae</taxon>
        <taxon>Phanerochaete</taxon>
    </lineage>
</organism>
<evidence type="ECO:0000313" key="6">
    <source>
        <dbReference type="EMBL" id="EKM56088.1"/>
    </source>
</evidence>
<sequence length="242" mass="26342">MAPKGGNAKKESGRAKKAENEAKKQEAAAAEKEHREAEKWQDGPKSNKKVEDKEEKRKAELARKAENARILAEEEASAPKAKASPKAGAKKAASKAAPKPAGPGAIAAGGGLGPSVADVPKEEPESFSATGIDNALDLMETVTAKMDKASVGQRAAGIEQHPERRFKAAFEAYKEQELPNLKVERPGLRLAQYQEVLFKQFQKSPDNPFNQTAISYDASKEEKVEALRRKQEAVENRLRDRS</sequence>
<feature type="domain" description="LSO1/LSO2" evidence="5">
    <location>
        <begin position="8"/>
        <end position="75"/>
    </location>
</feature>
<dbReference type="Proteomes" id="UP000008370">
    <property type="component" value="Unassembled WGS sequence"/>
</dbReference>
<protein>
    <recommendedName>
        <fullName evidence="8">DUF1014-domain-containing protein</fullName>
    </recommendedName>
</protein>
<dbReference type="GO" id="GO:0005634">
    <property type="term" value="C:nucleus"/>
    <property type="evidence" value="ECO:0007669"/>
    <property type="project" value="TreeGrafter"/>
</dbReference>
<feature type="compositionally biased region" description="Basic and acidic residues" evidence="3">
    <location>
        <begin position="48"/>
        <end position="67"/>
    </location>
</feature>
<dbReference type="Pfam" id="PF06244">
    <property type="entry name" value="Ccdc124"/>
    <property type="match status" value="1"/>
</dbReference>
<dbReference type="KEGG" id="pco:PHACADRAFT_209585"/>
<feature type="compositionally biased region" description="Low complexity" evidence="3">
    <location>
        <begin position="94"/>
        <end position="106"/>
    </location>
</feature>
<feature type="region of interest" description="Disordered" evidence="3">
    <location>
        <begin position="201"/>
        <end position="222"/>
    </location>
</feature>
<accession>K5VWZ1</accession>
<evidence type="ECO:0000259" key="4">
    <source>
        <dbReference type="Pfam" id="PF06244"/>
    </source>
</evidence>
<dbReference type="GO" id="GO:0003713">
    <property type="term" value="F:transcription coactivator activity"/>
    <property type="evidence" value="ECO:0007669"/>
    <property type="project" value="TreeGrafter"/>
</dbReference>
<dbReference type="PANTHER" id="PTHR21680:SF0">
    <property type="entry name" value="COILED-COIL DOMAIN-CONTAINING PROTEIN 124"/>
    <property type="match status" value="1"/>
</dbReference>
<evidence type="ECO:0000256" key="3">
    <source>
        <dbReference type="SAM" id="MobiDB-lite"/>
    </source>
</evidence>
<dbReference type="Pfam" id="PF22048">
    <property type="entry name" value="LSO1_2-like"/>
    <property type="match status" value="1"/>
</dbReference>
<gene>
    <name evidence="6" type="ORF">PHACADRAFT_209585</name>
</gene>
<dbReference type="HOGENOM" id="CLU_069723_1_0_1"/>
<feature type="region of interest" description="Disordered" evidence="3">
    <location>
        <begin position="1"/>
        <end position="131"/>
    </location>
</feature>
<dbReference type="GeneID" id="18912862"/>
<feature type="compositionally biased region" description="Polar residues" evidence="3">
    <location>
        <begin position="201"/>
        <end position="214"/>
    </location>
</feature>
<feature type="domain" description="Coiled-coil" evidence="4">
    <location>
        <begin position="122"/>
        <end position="211"/>
    </location>
</feature>
<dbReference type="RefSeq" id="XP_007396388.1">
    <property type="nucleotide sequence ID" value="XM_007396326.1"/>
</dbReference>
<dbReference type="InParanoid" id="K5VWZ1"/>
<evidence type="ECO:0000313" key="7">
    <source>
        <dbReference type="Proteomes" id="UP000008370"/>
    </source>
</evidence>
<comment type="similarity">
    <text evidence="1">Belongs to the CCDC124 family.</text>
</comment>
<keyword evidence="7" id="KW-1185">Reference proteome</keyword>